<keyword evidence="4 6" id="KW-1133">Transmembrane helix</keyword>
<feature type="transmembrane region" description="Helical" evidence="6">
    <location>
        <begin position="146"/>
        <end position="168"/>
    </location>
</feature>
<name>A0A8T4J3J9_9ACTN</name>
<proteinExistence type="predicted"/>
<dbReference type="PANTHER" id="PTHR30086:SF20">
    <property type="entry name" value="ARGININE EXPORTER PROTEIN ARGO-RELATED"/>
    <property type="match status" value="1"/>
</dbReference>
<dbReference type="GO" id="GO:0005886">
    <property type="term" value="C:plasma membrane"/>
    <property type="evidence" value="ECO:0007669"/>
    <property type="project" value="UniProtKB-SubCell"/>
</dbReference>
<dbReference type="PIRSF" id="PIRSF006324">
    <property type="entry name" value="LeuE"/>
    <property type="match status" value="1"/>
</dbReference>
<dbReference type="PANTHER" id="PTHR30086">
    <property type="entry name" value="ARGININE EXPORTER PROTEIN ARGO"/>
    <property type="match status" value="1"/>
</dbReference>
<comment type="caution">
    <text evidence="7">The sequence shown here is derived from an EMBL/GenBank/DDBJ whole genome shotgun (WGS) entry which is preliminary data.</text>
</comment>
<accession>A0A8T4J3J9</accession>
<gene>
    <name evidence="7" type="ORF">KDA82_32255</name>
</gene>
<evidence type="ECO:0000256" key="1">
    <source>
        <dbReference type="ARBA" id="ARBA00004651"/>
    </source>
</evidence>
<dbReference type="InterPro" id="IPR001123">
    <property type="entry name" value="LeuE-type"/>
</dbReference>
<dbReference type="Proteomes" id="UP000675554">
    <property type="component" value="Unassembled WGS sequence"/>
</dbReference>
<dbReference type="EMBL" id="JAGSMN010000991">
    <property type="protein sequence ID" value="MBR7677583.1"/>
    <property type="molecule type" value="Genomic_DNA"/>
</dbReference>
<sequence>MIAQLFAAAGVLALLTLVPGPDMAVVTRRSLTSGPADGYRTAGGIVAGLLVWGVLAVVGLAAVLAASAVAYTVVKVLGVLYLLYLGIQALWNSRRSAPAAPVSEEAPSLRSGGGSAWRTGLTSNLLNPKIAVFYTGLLPSLAPSDLSVPLGLAILVALHLVMTMAWLSGYVYLVSRARSVFERPRVRRAMDRVTGVVLIAFGVRLATEGA</sequence>
<evidence type="ECO:0000256" key="3">
    <source>
        <dbReference type="ARBA" id="ARBA00022692"/>
    </source>
</evidence>
<evidence type="ECO:0000256" key="5">
    <source>
        <dbReference type="ARBA" id="ARBA00023136"/>
    </source>
</evidence>
<dbReference type="GO" id="GO:0015171">
    <property type="term" value="F:amino acid transmembrane transporter activity"/>
    <property type="evidence" value="ECO:0007669"/>
    <property type="project" value="TreeGrafter"/>
</dbReference>
<protein>
    <submittedName>
        <fullName evidence="7">LysE family translocator</fullName>
    </submittedName>
</protein>
<keyword evidence="2" id="KW-1003">Cell membrane</keyword>
<evidence type="ECO:0000256" key="4">
    <source>
        <dbReference type="ARBA" id="ARBA00022989"/>
    </source>
</evidence>
<keyword evidence="8" id="KW-1185">Reference proteome</keyword>
<comment type="subcellular location">
    <subcellularLocation>
        <location evidence="1">Cell membrane</location>
        <topology evidence="1">Multi-pass membrane protein</topology>
    </subcellularLocation>
</comment>
<evidence type="ECO:0000256" key="2">
    <source>
        <dbReference type="ARBA" id="ARBA00022475"/>
    </source>
</evidence>
<feature type="transmembrane region" description="Helical" evidence="6">
    <location>
        <begin position="40"/>
        <end position="66"/>
    </location>
</feature>
<evidence type="ECO:0000256" key="6">
    <source>
        <dbReference type="SAM" id="Phobius"/>
    </source>
</evidence>
<keyword evidence="5 6" id="KW-0472">Membrane</keyword>
<dbReference type="Pfam" id="PF01810">
    <property type="entry name" value="LysE"/>
    <property type="match status" value="1"/>
</dbReference>
<evidence type="ECO:0000313" key="7">
    <source>
        <dbReference type="EMBL" id="MBR7677583.1"/>
    </source>
</evidence>
<dbReference type="AlphaFoldDB" id="A0A8T4J3J9"/>
<feature type="transmembrane region" description="Helical" evidence="6">
    <location>
        <begin position="73"/>
        <end position="91"/>
    </location>
</feature>
<evidence type="ECO:0000313" key="8">
    <source>
        <dbReference type="Proteomes" id="UP000675554"/>
    </source>
</evidence>
<reference evidence="7" key="1">
    <citation type="submission" date="2021-04" db="EMBL/GenBank/DDBJ databases">
        <title>Sequencing of actinobacteria type strains.</title>
        <authorList>
            <person name="Nguyen G.-S."/>
            <person name="Wentzel A."/>
        </authorList>
    </citation>
    <scope>NUCLEOTIDE SEQUENCE</scope>
    <source>
        <strain evidence="7">DSM 42095</strain>
    </source>
</reference>
<keyword evidence="3 6" id="KW-0812">Transmembrane</keyword>
<organism evidence="7 8">
    <name type="scientific">Streptomyces daliensis</name>
    <dbReference type="NCBI Taxonomy" id="299421"/>
    <lineage>
        <taxon>Bacteria</taxon>
        <taxon>Bacillati</taxon>
        <taxon>Actinomycetota</taxon>
        <taxon>Actinomycetes</taxon>
        <taxon>Kitasatosporales</taxon>
        <taxon>Streptomycetaceae</taxon>
        <taxon>Streptomyces</taxon>
    </lineage>
</organism>